<name>A0ABS5SYP0_9GAMM</name>
<sequence length="73" mass="7968">MKLLAKKPLLVAGDVIAEGELFTVTEQRGRELVLLGYATLADSKKVEIVTQNDSVTKPSQRVRVKKAVDDAES</sequence>
<protein>
    <submittedName>
        <fullName evidence="1">Uncharacterized protein</fullName>
    </submittedName>
</protein>
<evidence type="ECO:0000313" key="1">
    <source>
        <dbReference type="EMBL" id="MBT0725151.1"/>
    </source>
</evidence>
<reference evidence="1 2" key="1">
    <citation type="submission" date="2020-04" db="EMBL/GenBank/DDBJ databases">
        <title>Genome sequencing of Rosenbergiella species.</title>
        <authorList>
            <person name="Alvarez-Perez S."/>
            <person name="Lievens B."/>
        </authorList>
    </citation>
    <scope>NUCLEOTIDE SEQUENCE [LARGE SCALE GENOMIC DNA]</scope>
    <source>
        <strain evidence="1 2">S61</strain>
    </source>
</reference>
<dbReference type="RefSeq" id="WP_214237805.1">
    <property type="nucleotide sequence ID" value="NZ_JABBFR010000017.1"/>
</dbReference>
<organism evidence="1 2">
    <name type="scientific">Rosenbergiella gaditana</name>
    <dbReference type="NCBI Taxonomy" id="2726987"/>
    <lineage>
        <taxon>Bacteria</taxon>
        <taxon>Pseudomonadati</taxon>
        <taxon>Pseudomonadota</taxon>
        <taxon>Gammaproteobacteria</taxon>
        <taxon>Enterobacterales</taxon>
        <taxon>Erwiniaceae</taxon>
        <taxon>Rosenbergiella</taxon>
    </lineage>
</organism>
<dbReference type="EMBL" id="JABBFR010000017">
    <property type="protein sequence ID" value="MBT0725151.1"/>
    <property type="molecule type" value="Genomic_DNA"/>
</dbReference>
<keyword evidence="2" id="KW-1185">Reference proteome</keyword>
<dbReference type="Proteomes" id="UP000790096">
    <property type="component" value="Unassembled WGS sequence"/>
</dbReference>
<comment type="caution">
    <text evidence="1">The sequence shown here is derived from an EMBL/GenBank/DDBJ whole genome shotgun (WGS) entry which is preliminary data.</text>
</comment>
<accession>A0ABS5SYP0</accession>
<evidence type="ECO:0000313" key="2">
    <source>
        <dbReference type="Proteomes" id="UP000790096"/>
    </source>
</evidence>
<proteinExistence type="predicted"/>
<gene>
    <name evidence="1" type="ORF">HH682_12135</name>
</gene>